<dbReference type="RefSeq" id="WP_068836433.1">
    <property type="nucleotide sequence ID" value="NZ_BMXC01000001.1"/>
</dbReference>
<evidence type="ECO:0000256" key="1">
    <source>
        <dbReference type="ARBA" id="ARBA00023015"/>
    </source>
</evidence>
<dbReference type="InterPro" id="IPR050109">
    <property type="entry name" value="HTH-type_TetR-like_transc_reg"/>
</dbReference>
<dbReference type="Pfam" id="PF00440">
    <property type="entry name" value="TetR_N"/>
    <property type="match status" value="1"/>
</dbReference>
<dbReference type="InterPro" id="IPR036271">
    <property type="entry name" value="Tet_transcr_reg_TetR-rel_C_sf"/>
</dbReference>
<organism evidence="6 7">
    <name type="scientific">Pontibacter akesuensis</name>
    <dbReference type="NCBI Taxonomy" id="388950"/>
    <lineage>
        <taxon>Bacteria</taxon>
        <taxon>Pseudomonadati</taxon>
        <taxon>Bacteroidota</taxon>
        <taxon>Cytophagia</taxon>
        <taxon>Cytophagales</taxon>
        <taxon>Hymenobacteraceae</taxon>
        <taxon>Pontibacter</taxon>
    </lineage>
</organism>
<dbReference type="PROSITE" id="PS01081">
    <property type="entry name" value="HTH_TETR_1"/>
    <property type="match status" value="1"/>
</dbReference>
<accession>A0A1I7GL31</accession>
<proteinExistence type="predicted"/>
<evidence type="ECO:0000256" key="3">
    <source>
        <dbReference type="ARBA" id="ARBA00023163"/>
    </source>
</evidence>
<keyword evidence="7" id="KW-1185">Reference proteome</keyword>
<dbReference type="Proteomes" id="UP000182491">
    <property type="component" value="Unassembled WGS sequence"/>
</dbReference>
<feature type="domain" description="HTH tetR-type" evidence="5">
    <location>
        <begin position="2"/>
        <end position="62"/>
    </location>
</feature>
<dbReference type="PANTHER" id="PTHR30055">
    <property type="entry name" value="HTH-TYPE TRANSCRIPTIONAL REGULATOR RUTR"/>
    <property type="match status" value="1"/>
</dbReference>
<keyword evidence="1" id="KW-0805">Transcription regulation</keyword>
<dbReference type="PRINTS" id="PR00455">
    <property type="entry name" value="HTHTETR"/>
</dbReference>
<dbReference type="GO" id="GO:0003677">
    <property type="term" value="F:DNA binding"/>
    <property type="evidence" value="ECO:0007669"/>
    <property type="project" value="UniProtKB-UniRule"/>
</dbReference>
<sequence>MSEKRDQIVAAALKLFCQKGFQNTSTAAISKEAGVATGTLFLYFKSKEELINALYSETKNAMAAYVQEDLPAAAAALETQLLHCWRRAAEWALEHPFHYRFSAMFSNSPFITKLTRDEAASSFLFMQDIIEKGIKQGNLAGMDKNLFISLFSGQLHATITFVENQQSSSNHKEVLEQTFHFFMKGVAAA</sequence>
<dbReference type="EMBL" id="FPCA01000001">
    <property type="protein sequence ID" value="SFU49177.1"/>
    <property type="molecule type" value="Genomic_DNA"/>
</dbReference>
<protein>
    <submittedName>
        <fullName evidence="6">Transcriptional regulator, TetR family</fullName>
    </submittedName>
</protein>
<reference evidence="7" key="1">
    <citation type="submission" date="2016-10" db="EMBL/GenBank/DDBJ databases">
        <authorList>
            <person name="Varghese N."/>
        </authorList>
    </citation>
    <scope>NUCLEOTIDE SEQUENCE [LARGE SCALE GENOMIC DNA]</scope>
    <source>
        <strain evidence="7">DSM 18820</strain>
    </source>
</reference>
<evidence type="ECO:0000313" key="6">
    <source>
        <dbReference type="EMBL" id="SFU49177.1"/>
    </source>
</evidence>
<dbReference type="Gene3D" id="1.10.357.10">
    <property type="entry name" value="Tetracycline Repressor, domain 2"/>
    <property type="match status" value="1"/>
</dbReference>
<dbReference type="InterPro" id="IPR009057">
    <property type="entry name" value="Homeodomain-like_sf"/>
</dbReference>
<dbReference type="OrthoDB" id="6430772at2"/>
<evidence type="ECO:0000256" key="4">
    <source>
        <dbReference type="PROSITE-ProRule" id="PRU00335"/>
    </source>
</evidence>
<feature type="DNA-binding region" description="H-T-H motif" evidence="4">
    <location>
        <begin position="25"/>
        <end position="44"/>
    </location>
</feature>
<dbReference type="InterPro" id="IPR023772">
    <property type="entry name" value="DNA-bd_HTH_TetR-type_CS"/>
</dbReference>
<evidence type="ECO:0000259" key="5">
    <source>
        <dbReference type="PROSITE" id="PS50977"/>
    </source>
</evidence>
<evidence type="ECO:0000256" key="2">
    <source>
        <dbReference type="ARBA" id="ARBA00023125"/>
    </source>
</evidence>
<gene>
    <name evidence="6" type="ORF">SAMN04487941_1104</name>
</gene>
<dbReference type="FunFam" id="1.10.10.60:FF:000141">
    <property type="entry name" value="TetR family transcriptional regulator"/>
    <property type="match status" value="1"/>
</dbReference>
<dbReference type="STRING" id="388950.GCA_001611675_00200"/>
<dbReference type="InterPro" id="IPR001647">
    <property type="entry name" value="HTH_TetR"/>
</dbReference>
<dbReference type="PANTHER" id="PTHR30055:SF222">
    <property type="entry name" value="REGULATORY PROTEIN"/>
    <property type="match status" value="1"/>
</dbReference>
<evidence type="ECO:0000313" key="7">
    <source>
        <dbReference type="Proteomes" id="UP000182491"/>
    </source>
</evidence>
<keyword evidence="2 4" id="KW-0238">DNA-binding</keyword>
<dbReference type="SUPFAM" id="SSF48498">
    <property type="entry name" value="Tetracyclin repressor-like, C-terminal domain"/>
    <property type="match status" value="1"/>
</dbReference>
<dbReference type="PROSITE" id="PS50977">
    <property type="entry name" value="HTH_TETR_2"/>
    <property type="match status" value="1"/>
</dbReference>
<name>A0A1I7GL31_9BACT</name>
<keyword evidence="3" id="KW-0804">Transcription</keyword>
<dbReference type="AlphaFoldDB" id="A0A1I7GL31"/>
<dbReference type="SUPFAM" id="SSF46689">
    <property type="entry name" value="Homeodomain-like"/>
    <property type="match status" value="1"/>
</dbReference>